<sequence>MRYLEGYFKNRARIEKEQQFKRNRIDILIELDGHEVGLELKVPTKRGSLTRLEEQIKRYRGELGRFIDDLIFVILEVAEVEDLPKWVDQAKEKYGVHIVILGGKLKRRKRQRRNHKRGYREF</sequence>
<reference evidence="1 2" key="1">
    <citation type="submission" date="2021-08" db="EMBL/GenBank/DDBJ databases">
        <title>Thermococcus onnuriiensis IOH2.</title>
        <authorList>
            <person name="Park Y.-J."/>
        </authorList>
    </citation>
    <scope>NUCLEOTIDE SEQUENCE [LARGE SCALE GENOMIC DNA]</scope>
    <source>
        <strain evidence="1 2">IOH2</strain>
    </source>
</reference>
<proteinExistence type="predicted"/>
<dbReference type="Proteomes" id="UP001056425">
    <property type="component" value="Chromosome"/>
</dbReference>
<dbReference type="KEGG" id="thei:K1720_07590"/>
<name>A0A9E7M9F3_9EURY</name>
<organism evidence="1 2">
    <name type="scientific">Thermococcus argininiproducens</name>
    <dbReference type="NCBI Taxonomy" id="2866384"/>
    <lineage>
        <taxon>Archaea</taxon>
        <taxon>Methanobacteriati</taxon>
        <taxon>Methanobacteriota</taxon>
        <taxon>Thermococci</taxon>
        <taxon>Thermococcales</taxon>
        <taxon>Thermococcaceae</taxon>
        <taxon>Thermococcus</taxon>
    </lineage>
</organism>
<accession>A0A9E7M9F3</accession>
<gene>
    <name evidence="1" type="ORF">K1720_07590</name>
</gene>
<protein>
    <submittedName>
        <fullName evidence="1">Uncharacterized protein</fullName>
    </submittedName>
</protein>
<dbReference type="RefSeq" id="WP_251948190.1">
    <property type="nucleotide sequence ID" value="NZ_CP080572.1"/>
</dbReference>
<evidence type="ECO:0000313" key="1">
    <source>
        <dbReference type="EMBL" id="USG99387.1"/>
    </source>
</evidence>
<keyword evidence="2" id="KW-1185">Reference proteome</keyword>
<dbReference type="EMBL" id="CP080572">
    <property type="protein sequence ID" value="USG99387.1"/>
    <property type="molecule type" value="Genomic_DNA"/>
</dbReference>
<evidence type="ECO:0000313" key="2">
    <source>
        <dbReference type="Proteomes" id="UP001056425"/>
    </source>
</evidence>
<dbReference type="AlphaFoldDB" id="A0A9E7M9F3"/>
<dbReference type="GeneID" id="72778199"/>